<protein>
    <recommendedName>
        <fullName evidence="1">NAD-glutamate dehydrogenase N-terminal ACT1 domain-containing protein</fullName>
    </recommendedName>
</protein>
<accession>A0A831PNT0</accession>
<dbReference type="GO" id="GO:0004352">
    <property type="term" value="F:glutamate dehydrogenase (NAD+) activity"/>
    <property type="evidence" value="ECO:0007669"/>
    <property type="project" value="InterPro"/>
</dbReference>
<dbReference type="InterPro" id="IPR049059">
    <property type="entry name" value="NAD_Glu_DH_HM1"/>
</dbReference>
<dbReference type="EMBL" id="DSDO01000163">
    <property type="protein sequence ID" value="HDR46535.1"/>
    <property type="molecule type" value="Genomic_DNA"/>
</dbReference>
<dbReference type="GO" id="GO:0004069">
    <property type="term" value="F:L-aspartate:2-oxoglutarate aminotransferase activity"/>
    <property type="evidence" value="ECO:0007669"/>
    <property type="project" value="InterPro"/>
</dbReference>
<organism evidence="2">
    <name type="scientific">Geoalkalibacter subterraneus</name>
    <dbReference type="NCBI Taxonomy" id="483547"/>
    <lineage>
        <taxon>Bacteria</taxon>
        <taxon>Pseudomonadati</taxon>
        <taxon>Thermodesulfobacteriota</taxon>
        <taxon>Desulfuromonadia</taxon>
        <taxon>Desulfuromonadales</taxon>
        <taxon>Geoalkalibacteraceae</taxon>
        <taxon>Geoalkalibacter</taxon>
    </lineage>
</organism>
<feature type="non-terminal residue" evidence="2">
    <location>
        <position position="566"/>
    </location>
</feature>
<feature type="non-terminal residue" evidence="2">
    <location>
        <position position="1"/>
    </location>
</feature>
<comment type="caution">
    <text evidence="2">The sequence shown here is derived from an EMBL/GenBank/DDBJ whole genome shotgun (WGS) entry which is preliminary data.</text>
</comment>
<gene>
    <name evidence="2" type="ORF">ENN94_02425</name>
</gene>
<proteinExistence type="predicted"/>
<reference evidence="2" key="1">
    <citation type="journal article" date="2020" name="mSystems">
        <title>Genome- and Community-Level Interaction Insights into Carbon Utilization and Element Cycling Functions of Hydrothermarchaeota in Hydrothermal Sediment.</title>
        <authorList>
            <person name="Zhou Z."/>
            <person name="Liu Y."/>
            <person name="Xu W."/>
            <person name="Pan J."/>
            <person name="Luo Z.H."/>
            <person name="Li M."/>
        </authorList>
    </citation>
    <scope>NUCLEOTIDE SEQUENCE [LARGE SCALE GENOMIC DNA]</scope>
    <source>
        <strain evidence="2">SpSt-1220</strain>
    </source>
</reference>
<dbReference type="InterPro" id="IPR024727">
    <property type="entry name" value="NAD_Glu_DH_N_ACT1"/>
</dbReference>
<dbReference type="Pfam" id="PF21075">
    <property type="entry name" value="GDH_ACT1"/>
    <property type="match status" value="1"/>
</dbReference>
<feature type="domain" description="NAD-glutamate dehydrogenase N-terminal ACT1" evidence="1">
    <location>
        <begin position="37"/>
        <end position="138"/>
    </location>
</feature>
<sequence>AEAIRQQVPPDNRDIILALARELRMHTPSAFYSLQKPEKVARWVVDIFEFIKNRPEDVAIELRSARRSGQWFLMTNTPDASFLVDTLQLLFKRFGVRFQIVSHPILRLKRQRKKLTEVVEDGRGGRPESLILAEVQGLRAGVRARFEQALRECFNQVLQIHAAQRRLKSSLKKIETLPDAQQVREFWHWLQDGNFIPFGYRCFRIESAPQQQIQVSIETSEGIFCTESDFVQGTQCKAEDLDPAFRCRLERNERIVVEETAEISTVHRDDHLTYLGWREELSDGTYQEHAFCGLFSQRFLEEPTFSIPVLRKRIEQALADLGIPRGSHDYSKAIEIFNTFPKVELFFMEPEELRQAARSFTFLYRQDAVKVVPAPSLSVDGRTLLLILPREFYQRENIDRIKSYVRRFFQAQTVTSRIVQMLSDYLSLHVRVAPRGEKDFVDLRRLEMGLTEIARPWEAKLRIVLESRLGDEKGRQLFDRYIDGLPRQYRTLTHPRYALRDIEGMEEVRHTDGEHFSIWGPFHSGDESEEYYRLQFYSRHETYLNSLMPLLENLNLCVIDELDFTV</sequence>
<dbReference type="PANTHER" id="PTHR43403">
    <property type="entry name" value="NAD-SPECIFIC GLUTAMATE DEHYDROGENASE"/>
    <property type="match status" value="1"/>
</dbReference>
<evidence type="ECO:0000259" key="1">
    <source>
        <dbReference type="Pfam" id="PF21075"/>
    </source>
</evidence>
<dbReference type="Pfam" id="PF21079">
    <property type="entry name" value="GDH_HM2"/>
    <property type="match status" value="1"/>
</dbReference>
<dbReference type="AlphaFoldDB" id="A0A831PNT0"/>
<dbReference type="Proteomes" id="UP000886162">
    <property type="component" value="Unassembled WGS sequence"/>
</dbReference>
<dbReference type="InterPro" id="IPR049058">
    <property type="entry name" value="NAD_Glu_DH_HM2"/>
</dbReference>
<dbReference type="GO" id="GO:0006538">
    <property type="term" value="P:L-glutamate catabolic process"/>
    <property type="evidence" value="ECO:0007669"/>
    <property type="project" value="InterPro"/>
</dbReference>
<dbReference type="PANTHER" id="PTHR43403:SF1">
    <property type="entry name" value="NAD-SPECIFIC GLUTAMATE DEHYDROGENASE"/>
    <property type="match status" value="1"/>
</dbReference>
<dbReference type="InterPro" id="IPR007780">
    <property type="entry name" value="NAD_Glu_DH_bac"/>
</dbReference>
<dbReference type="Pfam" id="PF21073">
    <property type="entry name" value="GDH_HM1"/>
    <property type="match status" value="1"/>
</dbReference>
<name>A0A831PNT0_9BACT</name>
<evidence type="ECO:0000313" key="2">
    <source>
        <dbReference type="EMBL" id="HDR46535.1"/>
    </source>
</evidence>